<evidence type="ECO:0000256" key="2">
    <source>
        <dbReference type="ARBA" id="ARBA00022576"/>
    </source>
</evidence>
<dbReference type="Proteomes" id="UP000176253">
    <property type="component" value="Unassembled WGS sequence"/>
</dbReference>
<keyword evidence="2" id="KW-0032">Aminotransferase</keyword>
<evidence type="ECO:0000313" key="6">
    <source>
        <dbReference type="Proteomes" id="UP000176253"/>
    </source>
</evidence>
<dbReference type="AlphaFoldDB" id="A0A1F5ZW74"/>
<evidence type="ECO:0000256" key="1">
    <source>
        <dbReference type="ARBA" id="ARBA00001933"/>
    </source>
</evidence>
<evidence type="ECO:0008006" key="7">
    <source>
        <dbReference type="Google" id="ProtNLM"/>
    </source>
</evidence>
<dbReference type="InterPro" id="IPR050859">
    <property type="entry name" value="Class-I_PLP-dep_aminotransf"/>
</dbReference>
<proteinExistence type="predicted"/>
<dbReference type="EMBL" id="MFJM01000058">
    <property type="protein sequence ID" value="OGG16392.1"/>
    <property type="molecule type" value="Genomic_DNA"/>
</dbReference>
<dbReference type="PANTHER" id="PTHR42790">
    <property type="entry name" value="AMINOTRANSFERASE"/>
    <property type="match status" value="1"/>
</dbReference>
<dbReference type="Gene3D" id="3.90.1150.10">
    <property type="entry name" value="Aspartate Aminotransferase, domain 1"/>
    <property type="match status" value="1"/>
</dbReference>
<dbReference type="STRING" id="1798383.A3D78_04990"/>
<dbReference type="GO" id="GO:1901605">
    <property type="term" value="P:alpha-amino acid metabolic process"/>
    <property type="evidence" value="ECO:0007669"/>
    <property type="project" value="TreeGrafter"/>
</dbReference>
<reference evidence="5 6" key="1">
    <citation type="journal article" date="2016" name="Nat. Commun.">
        <title>Thousands of microbial genomes shed light on interconnected biogeochemical processes in an aquifer system.</title>
        <authorList>
            <person name="Anantharaman K."/>
            <person name="Brown C.T."/>
            <person name="Hug L.A."/>
            <person name="Sharon I."/>
            <person name="Castelle C.J."/>
            <person name="Probst A.J."/>
            <person name="Thomas B.C."/>
            <person name="Singh A."/>
            <person name="Wilkins M.J."/>
            <person name="Karaoz U."/>
            <person name="Brodie E.L."/>
            <person name="Williams K.H."/>
            <person name="Hubbard S.S."/>
            <person name="Banfield J.F."/>
        </authorList>
    </citation>
    <scope>NUCLEOTIDE SEQUENCE [LARGE SCALE GENOMIC DNA]</scope>
</reference>
<dbReference type="InterPro" id="IPR015422">
    <property type="entry name" value="PyrdxlP-dep_Trfase_small"/>
</dbReference>
<dbReference type="SUPFAM" id="SSF53383">
    <property type="entry name" value="PLP-dependent transferases"/>
    <property type="match status" value="1"/>
</dbReference>
<comment type="caution">
    <text evidence="5">The sequence shown here is derived from an EMBL/GenBank/DDBJ whole genome shotgun (WGS) entry which is preliminary data.</text>
</comment>
<dbReference type="InterPro" id="IPR015421">
    <property type="entry name" value="PyrdxlP-dep_Trfase_major"/>
</dbReference>
<dbReference type="PANTHER" id="PTHR42790:SF19">
    <property type="entry name" value="KYNURENINE_ALPHA-AMINOADIPATE AMINOTRANSFERASE, MITOCHONDRIAL"/>
    <property type="match status" value="1"/>
</dbReference>
<evidence type="ECO:0000256" key="4">
    <source>
        <dbReference type="ARBA" id="ARBA00022898"/>
    </source>
</evidence>
<sequence>MSAAVQEKTGFYSLSPVFQPLLDELNSLPSVNFIAATSEVGIPVDQEAERLRYVWKMQEKFSSQLKARRGFSKEIENWLFQELTGSPMPTEVLSKPLNSSVQINAEVYSRIPDNTPPKKTGVEKTYFSDVSTGILDYFKAPPDSIIGKLIAKARKDPNNPLETNLLGGGLPSDKLLLQFKQNVFDPALKRIIKWDQNQMDLILAMLQYPKRAGGDNIFLRSVADQYLNPDVSNKLTSIHGNDKIQEGMFMTHGGSQEALDLMLQTLIEIRHDKSQPTILTVTDPVYTGLLLAAEKYLKAGLLKFRVVPIQMDGSIDPALLNEALSDPNCLGFYLSEGNPLPKAIPNKKDLAELIKLKHPNKFVFEDRAYRRLGLDENNTFFNFIPDQTVVYETLSKSAAPGLRTGITFSGTIAEDSIKLFGTMQHTHYATTLGPPGVVGAVIYAIMENDQETGNFTKHYSEVAREYARKRNLYRQTYLECLNILKENQDYDFDGEVIVDIGMFGWRKTAVDSLDYADFGAEELNLFSLPGSACTPAQEYISGPYYGNSNYYMRQNLTWEEDEPLKVGIVKDVLLELFFSNILIEEKEKIAYQLLNQAVQYGNEQHRPEIERFIKRAKAYNWQYPFSKN</sequence>
<evidence type="ECO:0000313" key="5">
    <source>
        <dbReference type="EMBL" id="OGG16392.1"/>
    </source>
</evidence>
<gene>
    <name evidence="5" type="ORF">A3D78_04990</name>
</gene>
<comment type="cofactor">
    <cofactor evidence="1">
        <name>pyridoxal 5'-phosphate</name>
        <dbReference type="ChEBI" id="CHEBI:597326"/>
    </cofactor>
</comment>
<dbReference type="Gene3D" id="3.40.640.10">
    <property type="entry name" value="Type I PLP-dependent aspartate aminotransferase-like (Major domain)"/>
    <property type="match status" value="1"/>
</dbReference>
<dbReference type="GO" id="GO:0008483">
    <property type="term" value="F:transaminase activity"/>
    <property type="evidence" value="ECO:0007669"/>
    <property type="project" value="UniProtKB-KW"/>
</dbReference>
<protein>
    <recommendedName>
        <fullName evidence="7">Aminotransferase class I/classII domain-containing protein</fullName>
    </recommendedName>
</protein>
<organism evidence="5 6">
    <name type="scientific">Candidatus Gottesmanbacteria bacterium RIFCSPHIGHO2_02_FULL_39_14</name>
    <dbReference type="NCBI Taxonomy" id="1798383"/>
    <lineage>
        <taxon>Bacteria</taxon>
        <taxon>Candidatus Gottesmaniibacteriota</taxon>
    </lineage>
</organism>
<dbReference type="InterPro" id="IPR015424">
    <property type="entry name" value="PyrdxlP-dep_Trfase"/>
</dbReference>
<name>A0A1F5ZW74_9BACT</name>
<keyword evidence="3" id="KW-0808">Transferase</keyword>
<accession>A0A1F5ZW74</accession>
<keyword evidence="4" id="KW-0663">Pyridoxal phosphate</keyword>
<evidence type="ECO:0000256" key="3">
    <source>
        <dbReference type="ARBA" id="ARBA00022679"/>
    </source>
</evidence>